<dbReference type="EMBL" id="CM014079">
    <property type="protein sequence ID" value="TKS67844.1"/>
    <property type="molecule type" value="Genomic_DNA"/>
</dbReference>
<gene>
    <name evidence="6" type="ORF">D9C73_000832</name>
</gene>
<dbReference type="InterPro" id="IPR000756">
    <property type="entry name" value="Diacylglycerol_kin_accessory"/>
</dbReference>
<keyword evidence="4" id="KW-0067">ATP-binding</keyword>
<evidence type="ECO:0000313" key="6">
    <source>
        <dbReference type="EMBL" id="TKS67844.1"/>
    </source>
</evidence>
<keyword evidence="3 6" id="KW-0418">Kinase</keyword>
<protein>
    <submittedName>
        <fullName evidence="6">Diacylglycerol kinase beta</fullName>
    </submittedName>
</protein>
<proteinExistence type="predicted"/>
<evidence type="ECO:0000259" key="5">
    <source>
        <dbReference type="SMART" id="SM00045"/>
    </source>
</evidence>
<dbReference type="Proteomes" id="UP000298787">
    <property type="component" value="Chromosome 2"/>
</dbReference>
<keyword evidence="2" id="KW-0547">Nucleotide-binding</keyword>
<dbReference type="PANTHER" id="PTHR11255:SF36">
    <property type="entry name" value="DIACYLGLYCEROL KINASE GAMMA"/>
    <property type="match status" value="1"/>
</dbReference>
<feature type="domain" description="Diacylglycerol kinase accessory" evidence="5">
    <location>
        <begin position="33"/>
        <end position="166"/>
    </location>
</feature>
<dbReference type="InterPro" id="IPR037607">
    <property type="entry name" value="DGK"/>
</dbReference>
<dbReference type="GO" id="GO:0005524">
    <property type="term" value="F:ATP binding"/>
    <property type="evidence" value="ECO:0007669"/>
    <property type="project" value="UniProtKB-KW"/>
</dbReference>
<dbReference type="GO" id="GO:0005886">
    <property type="term" value="C:plasma membrane"/>
    <property type="evidence" value="ECO:0007669"/>
    <property type="project" value="TreeGrafter"/>
</dbReference>
<evidence type="ECO:0000256" key="2">
    <source>
        <dbReference type="ARBA" id="ARBA00022741"/>
    </source>
</evidence>
<reference evidence="6 7" key="1">
    <citation type="submission" date="2019-01" db="EMBL/GenBank/DDBJ databases">
        <title>Genome Assembly of Collichthys lucidus.</title>
        <authorList>
            <person name="Cai M."/>
            <person name="Xiao S."/>
        </authorList>
    </citation>
    <scope>NUCLEOTIDE SEQUENCE [LARGE SCALE GENOMIC DNA]</scope>
    <source>
        <strain evidence="6">JT15FE1705JMU</strain>
        <tissue evidence="6">Muscle</tissue>
    </source>
</reference>
<organism evidence="6 7">
    <name type="scientific">Collichthys lucidus</name>
    <name type="common">Big head croaker</name>
    <name type="synonym">Sciaena lucida</name>
    <dbReference type="NCBI Taxonomy" id="240159"/>
    <lineage>
        <taxon>Eukaryota</taxon>
        <taxon>Metazoa</taxon>
        <taxon>Chordata</taxon>
        <taxon>Craniata</taxon>
        <taxon>Vertebrata</taxon>
        <taxon>Euteleostomi</taxon>
        <taxon>Actinopterygii</taxon>
        <taxon>Neopterygii</taxon>
        <taxon>Teleostei</taxon>
        <taxon>Neoteleostei</taxon>
        <taxon>Acanthomorphata</taxon>
        <taxon>Eupercaria</taxon>
        <taxon>Sciaenidae</taxon>
        <taxon>Collichthys</taxon>
    </lineage>
</organism>
<keyword evidence="1" id="KW-0808">Transferase</keyword>
<evidence type="ECO:0000313" key="7">
    <source>
        <dbReference type="Proteomes" id="UP000298787"/>
    </source>
</evidence>
<evidence type="ECO:0000256" key="1">
    <source>
        <dbReference type="ARBA" id="ARBA00022679"/>
    </source>
</evidence>
<dbReference type="STRING" id="240159.A0A4U5U1B5"/>
<dbReference type="Pfam" id="PF00609">
    <property type="entry name" value="DAGK_acc"/>
    <property type="match status" value="1"/>
</dbReference>
<dbReference type="SMART" id="SM00045">
    <property type="entry name" value="DAGKa"/>
    <property type="match status" value="1"/>
</dbReference>
<evidence type="ECO:0000256" key="3">
    <source>
        <dbReference type="ARBA" id="ARBA00022777"/>
    </source>
</evidence>
<dbReference type="GO" id="GO:0004143">
    <property type="term" value="F:ATP-dependent diacylglycerol kinase activity"/>
    <property type="evidence" value="ECO:0007669"/>
    <property type="project" value="InterPro"/>
</dbReference>
<dbReference type="PANTHER" id="PTHR11255">
    <property type="entry name" value="DIACYLGLYCEROL KINASE"/>
    <property type="match status" value="1"/>
</dbReference>
<dbReference type="AlphaFoldDB" id="A0A4U5U1B5"/>
<accession>A0A4U5U1B5</accession>
<dbReference type="GO" id="GO:0007200">
    <property type="term" value="P:phospholipase C-activating G protein-coupled receptor signaling pathway"/>
    <property type="evidence" value="ECO:0007669"/>
    <property type="project" value="InterPro"/>
</dbReference>
<sequence>MVGSGVQYSASNAANTSPSTIKLLVHRWSFDLCGHKAASCHELSDLEMMKNKLWYFEFGTTETISATCKKLNECIEVECDGIILDLSNTSLEGIAVLNIPSMHGGSNLWGESKKRRNYNRMSKKVPDRMPGSTVTDAKELKFCVQALTSSTQKAVMPSNDTEKEEINYSSSQHLNIIFNIFRFVIADLHIRITHKNQVPILLGPPQKTPFFFFKKRNRSRD</sequence>
<name>A0A4U5U1B5_COLLU</name>
<evidence type="ECO:0000256" key="4">
    <source>
        <dbReference type="ARBA" id="ARBA00022840"/>
    </source>
</evidence>
<keyword evidence="7" id="KW-1185">Reference proteome</keyword>